<dbReference type="Proteomes" id="UP001652600">
    <property type="component" value="Chromosome 6"/>
</dbReference>
<name>A0ABM3KWP9_CUCME</name>
<protein>
    <submittedName>
        <fullName evidence="2">Uncharacterized protein LOC127149888 isoform X2</fullName>
    </submittedName>
</protein>
<dbReference type="RefSeq" id="XP_050942205.1">
    <property type="nucleotide sequence ID" value="XM_051086248.1"/>
</dbReference>
<sequence>MEQVFGLTTISSLFVKFPTVYVKQASPSLKFTLMGPKLYVNTTKVDSNNRPVTGVRLSSWDPAALAETNECKNLFQYCTKRKRHCKRRTGS</sequence>
<dbReference type="GeneID" id="127149888"/>
<evidence type="ECO:0000313" key="1">
    <source>
        <dbReference type="Proteomes" id="UP001652600"/>
    </source>
</evidence>
<proteinExistence type="predicted"/>
<organism evidence="1 2">
    <name type="scientific">Cucumis melo</name>
    <name type="common">Muskmelon</name>
    <dbReference type="NCBI Taxonomy" id="3656"/>
    <lineage>
        <taxon>Eukaryota</taxon>
        <taxon>Viridiplantae</taxon>
        <taxon>Streptophyta</taxon>
        <taxon>Embryophyta</taxon>
        <taxon>Tracheophyta</taxon>
        <taxon>Spermatophyta</taxon>
        <taxon>Magnoliopsida</taxon>
        <taxon>eudicotyledons</taxon>
        <taxon>Gunneridae</taxon>
        <taxon>Pentapetalae</taxon>
        <taxon>rosids</taxon>
        <taxon>fabids</taxon>
        <taxon>Cucurbitales</taxon>
        <taxon>Cucurbitaceae</taxon>
        <taxon>Benincaseae</taxon>
        <taxon>Cucumis</taxon>
    </lineage>
</organism>
<keyword evidence="1" id="KW-1185">Reference proteome</keyword>
<accession>A0ABM3KWP9</accession>
<reference evidence="2" key="1">
    <citation type="submission" date="2025-08" db="UniProtKB">
        <authorList>
            <consortium name="RefSeq"/>
        </authorList>
    </citation>
    <scope>IDENTIFICATION</scope>
    <source>
        <tissue evidence="2">Stem</tissue>
    </source>
</reference>
<evidence type="ECO:0000313" key="2">
    <source>
        <dbReference type="RefSeq" id="XP_050942205.1"/>
    </source>
</evidence>
<gene>
    <name evidence="2" type="primary">LOC127149888</name>
</gene>